<dbReference type="Pfam" id="PF00005">
    <property type="entry name" value="ABC_tran"/>
    <property type="match status" value="1"/>
</dbReference>
<dbReference type="PROSITE" id="PS00211">
    <property type="entry name" value="ABC_TRANSPORTER_1"/>
    <property type="match status" value="1"/>
</dbReference>
<dbReference type="KEGG" id="ccot:CCAX7_29960"/>
<dbReference type="RefSeq" id="WP_119320477.1">
    <property type="nucleotide sequence ID" value="NZ_AP025739.1"/>
</dbReference>
<keyword evidence="5" id="KW-1185">Reference proteome</keyword>
<organism evidence="4 5">
    <name type="scientific">Capsulimonas corticalis</name>
    <dbReference type="NCBI Taxonomy" id="2219043"/>
    <lineage>
        <taxon>Bacteria</taxon>
        <taxon>Bacillati</taxon>
        <taxon>Armatimonadota</taxon>
        <taxon>Armatimonadia</taxon>
        <taxon>Capsulimonadales</taxon>
        <taxon>Capsulimonadaceae</taxon>
        <taxon>Capsulimonas</taxon>
    </lineage>
</organism>
<keyword evidence="2" id="KW-0547">Nucleotide-binding</keyword>
<keyword evidence="3" id="KW-0067">ATP-binding</keyword>
<dbReference type="PROSITE" id="PS50893">
    <property type="entry name" value="ABC_TRANSPORTER_2"/>
    <property type="match status" value="1"/>
</dbReference>
<name>A0A402CSW0_9BACT</name>
<dbReference type="InterPro" id="IPR027417">
    <property type="entry name" value="P-loop_NTPase"/>
</dbReference>
<gene>
    <name evidence="4" type="ORF">CCAX7_29960</name>
</gene>
<dbReference type="EMBL" id="AP025739">
    <property type="protein sequence ID" value="BDI30945.1"/>
    <property type="molecule type" value="Genomic_DNA"/>
</dbReference>
<dbReference type="Proteomes" id="UP000287394">
    <property type="component" value="Chromosome"/>
</dbReference>
<reference evidence="4 5" key="1">
    <citation type="journal article" date="2019" name="Int. J. Syst. Evol. Microbiol.">
        <title>Capsulimonas corticalis gen. nov., sp. nov., an aerobic capsulated bacterium, of a novel bacterial order, Capsulimonadales ord. nov., of the class Armatimonadia of the phylum Armatimonadetes.</title>
        <authorList>
            <person name="Li J."/>
            <person name="Kudo C."/>
            <person name="Tonouchi A."/>
        </authorList>
    </citation>
    <scope>NUCLEOTIDE SEQUENCE [LARGE SCALE GENOMIC DNA]</scope>
    <source>
        <strain evidence="4 5">AX-7</strain>
    </source>
</reference>
<dbReference type="InterPro" id="IPR050093">
    <property type="entry name" value="ABC_SmlMolc_Importer"/>
</dbReference>
<evidence type="ECO:0000256" key="2">
    <source>
        <dbReference type="ARBA" id="ARBA00022741"/>
    </source>
</evidence>
<dbReference type="AlphaFoldDB" id="A0A402CSW0"/>
<evidence type="ECO:0000313" key="5">
    <source>
        <dbReference type="Proteomes" id="UP000287394"/>
    </source>
</evidence>
<dbReference type="GO" id="GO:0016887">
    <property type="term" value="F:ATP hydrolysis activity"/>
    <property type="evidence" value="ECO:0007669"/>
    <property type="project" value="InterPro"/>
</dbReference>
<protein>
    <submittedName>
        <fullName evidence="4">Uncharacterized protein</fullName>
    </submittedName>
</protein>
<proteinExistence type="predicted"/>
<dbReference type="Gene3D" id="3.40.50.300">
    <property type="entry name" value="P-loop containing nucleotide triphosphate hydrolases"/>
    <property type="match status" value="1"/>
</dbReference>
<dbReference type="InterPro" id="IPR003439">
    <property type="entry name" value="ABC_transporter-like_ATP-bd"/>
</dbReference>
<evidence type="ECO:0000313" key="4">
    <source>
        <dbReference type="EMBL" id="BDI30945.1"/>
    </source>
</evidence>
<keyword evidence="1" id="KW-0813">Transport</keyword>
<sequence length="275" mass="30348">MSPIAYEYRDTLLKLENVSLTLGGNTILRDVNLEIKDLHRPGYTQGQVVALLGPSGVGKTCLFRILAGLDKPDCGQVLVEQEQIPVQRGMVGVIAQHYPLFAHRTVRGNLGVAGKQAGLSSAEITQRSTDILARFGLEEHGSKYPAQLSGGQRQRVAIAQQFMCSEHFLLMDEPFSGLDMVAVDRVIGFIREMAASDELKTFILVTHDVDAALRVADTVWLLGRDRDEKGNIVPGARIQATYNLADCGLAWRDEPENMPEFAELRREVCAAFRNL</sequence>
<dbReference type="OrthoDB" id="9802264at2"/>
<dbReference type="SMART" id="SM00382">
    <property type="entry name" value="AAA"/>
    <property type="match status" value="1"/>
</dbReference>
<dbReference type="PANTHER" id="PTHR42781:SF4">
    <property type="entry name" value="SPERMIDINE_PUTRESCINE IMPORT ATP-BINDING PROTEIN POTA"/>
    <property type="match status" value="1"/>
</dbReference>
<evidence type="ECO:0000256" key="1">
    <source>
        <dbReference type="ARBA" id="ARBA00022448"/>
    </source>
</evidence>
<evidence type="ECO:0000256" key="3">
    <source>
        <dbReference type="ARBA" id="ARBA00022840"/>
    </source>
</evidence>
<dbReference type="GO" id="GO:0005524">
    <property type="term" value="F:ATP binding"/>
    <property type="evidence" value="ECO:0007669"/>
    <property type="project" value="UniProtKB-KW"/>
</dbReference>
<accession>A0A402CSW0</accession>
<dbReference type="InterPro" id="IPR017871">
    <property type="entry name" value="ABC_transporter-like_CS"/>
</dbReference>
<dbReference type="PANTHER" id="PTHR42781">
    <property type="entry name" value="SPERMIDINE/PUTRESCINE IMPORT ATP-BINDING PROTEIN POTA"/>
    <property type="match status" value="1"/>
</dbReference>
<dbReference type="SUPFAM" id="SSF52540">
    <property type="entry name" value="P-loop containing nucleoside triphosphate hydrolases"/>
    <property type="match status" value="1"/>
</dbReference>
<dbReference type="InterPro" id="IPR003593">
    <property type="entry name" value="AAA+_ATPase"/>
</dbReference>